<dbReference type="SUPFAM" id="SSF51206">
    <property type="entry name" value="cAMP-binding domain-like"/>
    <property type="match status" value="1"/>
</dbReference>
<dbReference type="AlphaFoldDB" id="A0A660SJG7"/>
<proteinExistence type="predicted"/>
<dbReference type="EMBL" id="QNBE01000025">
    <property type="protein sequence ID" value="RKX70843.1"/>
    <property type="molecule type" value="Genomic_DNA"/>
</dbReference>
<dbReference type="PANTHER" id="PTHR24567:SF74">
    <property type="entry name" value="HTH-TYPE TRANSCRIPTIONAL REGULATOR ARCR"/>
    <property type="match status" value="1"/>
</dbReference>
<dbReference type="Gene3D" id="2.60.120.10">
    <property type="entry name" value="Jelly Rolls"/>
    <property type="match status" value="1"/>
</dbReference>
<dbReference type="SMART" id="SM00100">
    <property type="entry name" value="cNMP"/>
    <property type="match status" value="1"/>
</dbReference>
<sequence>MVAEVGREKILKPGEILFREGDPGDQMYLIRSGKIKITKGEGDEEKVLAVLKEGDFFGEMAIIDGSPRSASAIAVDEVKLIIIDKDAFFSKIKENPLIEYVLETLTKRLRAADEQIKLLMIKNEERRVVAMLLTRAKEAGKKLEDGSIEIPGGLNYEHMGNVAGVDVDKVKLFIDRLSKVGLLKTEANRLIVKSIPELEDYLRYISLKERFEKV</sequence>
<dbReference type="Gene3D" id="1.10.10.10">
    <property type="entry name" value="Winged helix-like DNA-binding domain superfamily/Winged helix DNA-binding domain"/>
    <property type="match status" value="1"/>
</dbReference>
<evidence type="ECO:0000313" key="2">
    <source>
        <dbReference type="EMBL" id="RKX70843.1"/>
    </source>
</evidence>
<dbReference type="Pfam" id="PF00027">
    <property type="entry name" value="cNMP_binding"/>
    <property type="match status" value="1"/>
</dbReference>
<dbReference type="PRINTS" id="PR00103">
    <property type="entry name" value="CAMPKINASE"/>
</dbReference>
<accession>A0A660SJG7</accession>
<protein>
    <recommendedName>
        <fullName evidence="1">Cyclic nucleotide-binding domain-containing protein</fullName>
    </recommendedName>
</protein>
<feature type="domain" description="Cyclic nucleotide-binding" evidence="1">
    <location>
        <begin position="1"/>
        <end position="88"/>
    </location>
</feature>
<dbReference type="GO" id="GO:0003700">
    <property type="term" value="F:DNA-binding transcription factor activity"/>
    <property type="evidence" value="ECO:0007669"/>
    <property type="project" value="TreeGrafter"/>
</dbReference>
<dbReference type="GO" id="GO:0005829">
    <property type="term" value="C:cytosol"/>
    <property type="evidence" value="ECO:0007669"/>
    <property type="project" value="TreeGrafter"/>
</dbReference>
<evidence type="ECO:0000259" key="1">
    <source>
        <dbReference type="PROSITE" id="PS50042"/>
    </source>
</evidence>
<dbReference type="SUPFAM" id="SSF46785">
    <property type="entry name" value="Winged helix' DNA-binding domain"/>
    <property type="match status" value="1"/>
</dbReference>
<name>A0A660SJG7_UNCW3</name>
<dbReference type="InterPro" id="IPR018490">
    <property type="entry name" value="cNMP-bd_dom_sf"/>
</dbReference>
<dbReference type="InterPro" id="IPR014710">
    <property type="entry name" value="RmlC-like_jellyroll"/>
</dbReference>
<dbReference type="Proteomes" id="UP000268469">
    <property type="component" value="Unassembled WGS sequence"/>
</dbReference>
<gene>
    <name evidence="2" type="ORF">DRP53_03620</name>
</gene>
<reference evidence="2 3" key="1">
    <citation type="submission" date="2018-06" db="EMBL/GenBank/DDBJ databases">
        <title>Extensive metabolic versatility and redundancy in microbially diverse, dynamic hydrothermal sediments.</title>
        <authorList>
            <person name="Dombrowski N."/>
            <person name="Teske A."/>
            <person name="Baker B.J."/>
        </authorList>
    </citation>
    <scope>NUCLEOTIDE SEQUENCE [LARGE SCALE GENOMIC DNA]</scope>
    <source>
        <strain evidence="2">B36_G15</strain>
    </source>
</reference>
<dbReference type="PROSITE" id="PS50042">
    <property type="entry name" value="CNMP_BINDING_3"/>
    <property type="match status" value="1"/>
</dbReference>
<dbReference type="CDD" id="cd00038">
    <property type="entry name" value="CAP_ED"/>
    <property type="match status" value="1"/>
</dbReference>
<dbReference type="InterPro" id="IPR000595">
    <property type="entry name" value="cNMP-bd_dom"/>
</dbReference>
<dbReference type="InterPro" id="IPR018488">
    <property type="entry name" value="cNMP-bd_CS"/>
</dbReference>
<dbReference type="InterPro" id="IPR050397">
    <property type="entry name" value="Env_Response_Regulators"/>
</dbReference>
<dbReference type="InterPro" id="IPR036388">
    <property type="entry name" value="WH-like_DNA-bd_sf"/>
</dbReference>
<evidence type="ECO:0000313" key="3">
    <source>
        <dbReference type="Proteomes" id="UP000268469"/>
    </source>
</evidence>
<organism evidence="2 3">
    <name type="scientific">candidate division WOR-3 bacterium</name>
    <dbReference type="NCBI Taxonomy" id="2052148"/>
    <lineage>
        <taxon>Bacteria</taxon>
        <taxon>Bacteria division WOR-3</taxon>
    </lineage>
</organism>
<dbReference type="PANTHER" id="PTHR24567">
    <property type="entry name" value="CRP FAMILY TRANSCRIPTIONAL REGULATORY PROTEIN"/>
    <property type="match status" value="1"/>
</dbReference>
<dbReference type="PROSITE" id="PS00889">
    <property type="entry name" value="CNMP_BINDING_2"/>
    <property type="match status" value="1"/>
</dbReference>
<comment type="caution">
    <text evidence="2">The sequence shown here is derived from an EMBL/GenBank/DDBJ whole genome shotgun (WGS) entry which is preliminary data.</text>
</comment>
<dbReference type="InterPro" id="IPR036390">
    <property type="entry name" value="WH_DNA-bd_sf"/>
</dbReference>